<dbReference type="KEGG" id="fvr:FVEG_17195"/>
<organism evidence="2 3">
    <name type="scientific">Gibberella moniliformis (strain M3125 / FGSC 7600)</name>
    <name type="common">Maize ear and stalk rot fungus</name>
    <name type="synonym">Fusarium verticillioides</name>
    <dbReference type="NCBI Taxonomy" id="334819"/>
    <lineage>
        <taxon>Eukaryota</taxon>
        <taxon>Fungi</taxon>
        <taxon>Dikarya</taxon>
        <taxon>Ascomycota</taxon>
        <taxon>Pezizomycotina</taxon>
        <taxon>Sordariomycetes</taxon>
        <taxon>Hypocreomycetidae</taxon>
        <taxon>Hypocreales</taxon>
        <taxon>Nectriaceae</taxon>
        <taxon>Fusarium</taxon>
        <taxon>Fusarium fujikuroi species complex</taxon>
    </lineage>
</organism>
<proteinExistence type="predicted"/>
<dbReference type="OrthoDB" id="5428055at2759"/>
<dbReference type="Proteomes" id="UP000009096">
    <property type="component" value="Chromosome 4"/>
</dbReference>
<evidence type="ECO:0000313" key="3">
    <source>
        <dbReference type="Proteomes" id="UP000009096"/>
    </source>
</evidence>
<evidence type="ECO:0000256" key="1">
    <source>
        <dbReference type="SAM" id="MobiDB-lite"/>
    </source>
</evidence>
<feature type="region of interest" description="Disordered" evidence="1">
    <location>
        <begin position="1"/>
        <end position="35"/>
    </location>
</feature>
<accession>W7N1C4</accession>
<dbReference type="EMBL" id="DS022260">
    <property type="protein sequence ID" value="EWG53914.1"/>
    <property type="molecule type" value="Genomic_DNA"/>
</dbReference>
<dbReference type="AlphaFoldDB" id="W7N1C4"/>
<keyword evidence="3" id="KW-1185">Reference proteome</keyword>
<dbReference type="RefSeq" id="XP_018760105.1">
    <property type="nucleotide sequence ID" value="XM_018906458.1"/>
</dbReference>
<evidence type="ECO:0000313" key="2">
    <source>
        <dbReference type="EMBL" id="EWG53914.1"/>
    </source>
</evidence>
<protein>
    <submittedName>
        <fullName evidence="2">Uncharacterized protein</fullName>
    </submittedName>
</protein>
<dbReference type="VEuPathDB" id="FungiDB:FVEG_17195"/>
<gene>
    <name evidence="2" type="ORF">FVEG_17195</name>
</gene>
<sequence>MKDVQAWRDNLVKNANGERGEKDVKTSRNSGYYSD</sequence>
<feature type="compositionally biased region" description="Basic and acidic residues" evidence="1">
    <location>
        <begin position="16"/>
        <end position="26"/>
    </location>
</feature>
<reference evidence="2 3" key="1">
    <citation type="journal article" date="2010" name="Nature">
        <title>Comparative genomics reveals mobile pathogenicity chromosomes in Fusarium.</title>
        <authorList>
            <person name="Ma L.J."/>
            <person name="van der Does H.C."/>
            <person name="Borkovich K.A."/>
            <person name="Coleman J.J."/>
            <person name="Daboussi M.J."/>
            <person name="Di Pietro A."/>
            <person name="Dufresne M."/>
            <person name="Freitag M."/>
            <person name="Grabherr M."/>
            <person name="Henrissat B."/>
            <person name="Houterman P.M."/>
            <person name="Kang S."/>
            <person name="Shim W.B."/>
            <person name="Woloshuk C."/>
            <person name="Xie X."/>
            <person name="Xu J.R."/>
            <person name="Antoniw J."/>
            <person name="Baker S.E."/>
            <person name="Bluhm B.H."/>
            <person name="Breakspear A."/>
            <person name="Brown D.W."/>
            <person name="Butchko R.A."/>
            <person name="Chapman S."/>
            <person name="Coulson R."/>
            <person name="Coutinho P.M."/>
            <person name="Danchin E.G."/>
            <person name="Diener A."/>
            <person name="Gale L.R."/>
            <person name="Gardiner D.M."/>
            <person name="Goff S."/>
            <person name="Hammond-Kosack K.E."/>
            <person name="Hilburn K."/>
            <person name="Hua-Van A."/>
            <person name="Jonkers W."/>
            <person name="Kazan K."/>
            <person name="Kodira C.D."/>
            <person name="Koehrsen M."/>
            <person name="Kumar L."/>
            <person name="Lee Y.H."/>
            <person name="Li L."/>
            <person name="Manners J.M."/>
            <person name="Miranda-Saavedra D."/>
            <person name="Mukherjee M."/>
            <person name="Park G."/>
            <person name="Park J."/>
            <person name="Park S.Y."/>
            <person name="Proctor R.H."/>
            <person name="Regev A."/>
            <person name="Ruiz-Roldan M.C."/>
            <person name="Sain D."/>
            <person name="Sakthikumar S."/>
            <person name="Sykes S."/>
            <person name="Schwartz D.C."/>
            <person name="Turgeon B.G."/>
            <person name="Wapinski I."/>
            <person name="Yoder O."/>
            <person name="Young S."/>
            <person name="Zeng Q."/>
            <person name="Zhou S."/>
            <person name="Galagan J."/>
            <person name="Cuomo C.A."/>
            <person name="Kistler H.C."/>
            <person name="Rep M."/>
        </authorList>
    </citation>
    <scope>NUCLEOTIDE SEQUENCE [LARGE SCALE GENOMIC DNA]</scope>
    <source>
        <strain evidence="3">M3125 / FGSC 7600</strain>
    </source>
</reference>
<dbReference type="EMBL" id="CM000581">
    <property type="protein sequence ID" value="EWG53914.1"/>
    <property type="molecule type" value="Genomic_DNA"/>
</dbReference>
<name>W7N1C4_GIBM7</name>
<dbReference type="GeneID" id="30074071"/>